<dbReference type="SUPFAM" id="SSF89550">
    <property type="entry name" value="PHP domain-like"/>
    <property type="match status" value="1"/>
</dbReference>
<comment type="caution">
    <text evidence="1">The sequence shown here is derived from an EMBL/GenBank/DDBJ whole genome shotgun (WGS) entry which is preliminary data.</text>
</comment>
<sequence>MKLPGDFHVHTCMRPVDDGAEEMTPAAVAAAMRSRSFGAFGLSPHFHFDSDFGAVCAFLDAAREETRGILPMFRGVETECIDAVGSLPLSPEQARRLDYVIAAPDHYNCTGVVRPPKDRRGCLLFHQKLLIALAENPLVDVISHPWAALILLTCEGHLPGYDRIESLDAVPETWIAEFAAAARENRTAVEINGFFTGTYLRRRGETGRSYGEAYRNFYRILAAAGVMLSPGSDAHRLADLAQIDDASGWLEALNLPEAQIWRPRKRA</sequence>
<reference evidence="1 2" key="1">
    <citation type="submission" date="2019-08" db="EMBL/GenBank/DDBJ databases">
        <title>In-depth cultivation of the pig gut microbiome towards novel bacterial diversity and tailored functional studies.</title>
        <authorList>
            <person name="Wylensek D."/>
            <person name="Hitch T.C.A."/>
            <person name="Clavel T."/>
        </authorList>
    </citation>
    <scope>NUCLEOTIDE SEQUENCE [LARGE SCALE GENOMIC DNA]</scope>
    <source>
        <strain evidence="1 2">BBE-744-WT-12</strain>
    </source>
</reference>
<proteinExistence type="predicted"/>
<dbReference type="PANTHER" id="PTHR36928">
    <property type="entry name" value="PHOSPHATASE YCDX-RELATED"/>
    <property type="match status" value="1"/>
</dbReference>
<organism evidence="1 2">
    <name type="scientific">Victivallis lenta</name>
    <dbReference type="NCBI Taxonomy" id="2606640"/>
    <lineage>
        <taxon>Bacteria</taxon>
        <taxon>Pseudomonadati</taxon>
        <taxon>Lentisphaerota</taxon>
        <taxon>Lentisphaeria</taxon>
        <taxon>Victivallales</taxon>
        <taxon>Victivallaceae</taxon>
        <taxon>Victivallis</taxon>
    </lineage>
</organism>
<name>A0A844G507_9BACT</name>
<dbReference type="RefSeq" id="WP_154419111.1">
    <property type="nucleotide sequence ID" value="NZ_VUNS01000014.1"/>
</dbReference>
<dbReference type="Gene3D" id="3.20.20.140">
    <property type="entry name" value="Metal-dependent hydrolases"/>
    <property type="match status" value="1"/>
</dbReference>
<dbReference type="GO" id="GO:0042578">
    <property type="term" value="F:phosphoric ester hydrolase activity"/>
    <property type="evidence" value="ECO:0007669"/>
    <property type="project" value="TreeGrafter"/>
</dbReference>
<evidence type="ECO:0000313" key="2">
    <source>
        <dbReference type="Proteomes" id="UP000435649"/>
    </source>
</evidence>
<protein>
    <submittedName>
        <fullName evidence="1">Uncharacterized protein</fullName>
    </submittedName>
</protein>
<evidence type="ECO:0000313" key="1">
    <source>
        <dbReference type="EMBL" id="MST97982.1"/>
    </source>
</evidence>
<keyword evidence="2" id="KW-1185">Reference proteome</keyword>
<dbReference type="GO" id="GO:0005829">
    <property type="term" value="C:cytosol"/>
    <property type="evidence" value="ECO:0007669"/>
    <property type="project" value="TreeGrafter"/>
</dbReference>
<dbReference type="Proteomes" id="UP000435649">
    <property type="component" value="Unassembled WGS sequence"/>
</dbReference>
<dbReference type="PANTHER" id="PTHR36928:SF1">
    <property type="entry name" value="PHOSPHATASE YCDX-RELATED"/>
    <property type="match status" value="1"/>
</dbReference>
<dbReference type="GO" id="GO:0008270">
    <property type="term" value="F:zinc ion binding"/>
    <property type="evidence" value="ECO:0007669"/>
    <property type="project" value="TreeGrafter"/>
</dbReference>
<gene>
    <name evidence="1" type="ORF">FYJ85_13125</name>
</gene>
<accession>A0A844G507</accession>
<dbReference type="InterPro" id="IPR050243">
    <property type="entry name" value="PHP_phosphatase"/>
</dbReference>
<dbReference type="AlphaFoldDB" id="A0A844G507"/>
<dbReference type="InterPro" id="IPR016195">
    <property type="entry name" value="Pol/histidinol_Pase-like"/>
</dbReference>
<dbReference type="EMBL" id="VUNS01000014">
    <property type="protein sequence ID" value="MST97982.1"/>
    <property type="molecule type" value="Genomic_DNA"/>
</dbReference>